<organism evidence="2 3">
    <name type="scientific">Rosa chinensis</name>
    <name type="common">China rose</name>
    <dbReference type="NCBI Taxonomy" id="74649"/>
    <lineage>
        <taxon>Eukaryota</taxon>
        <taxon>Viridiplantae</taxon>
        <taxon>Streptophyta</taxon>
        <taxon>Embryophyta</taxon>
        <taxon>Tracheophyta</taxon>
        <taxon>Spermatophyta</taxon>
        <taxon>Magnoliopsida</taxon>
        <taxon>eudicotyledons</taxon>
        <taxon>Gunneridae</taxon>
        <taxon>Pentapetalae</taxon>
        <taxon>rosids</taxon>
        <taxon>fabids</taxon>
        <taxon>Rosales</taxon>
        <taxon>Rosaceae</taxon>
        <taxon>Rosoideae</taxon>
        <taxon>Rosoideae incertae sedis</taxon>
        <taxon>Rosa</taxon>
    </lineage>
</organism>
<reference evidence="2 3" key="1">
    <citation type="journal article" date="2018" name="Nat. Genet.">
        <title>The Rosa genome provides new insights in the design of modern roses.</title>
        <authorList>
            <person name="Bendahmane M."/>
        </authorList>
    </citation>
    <scope>NUCLEOTIDE SEQUENCE [LARGE SCALE GENOMIC DNA]</scope>
    <source>
        <strain evidence="3">cv. Old Blush</strain>
    </source>
</reference>
<keyword evidence="1" id="KW-0812">Transmembrane</keyword>
<feature type="transmembrane region" description="Helical" evidence="1">
    <location>
        <begin position="9"/>
        <end position="29"/>
    </location>
</feature>
<protein>
    <submittedName>
        <fullName evidence="2">Uncharacterized protein</fullName>
    </submittedName>
</protein>
<evidence type="ECO:0000313" key="3">
    <source>
        <dbReference type="Proteomes" id="UP000238479"/>
    </source>
</evidence>
<keyword evidence="1" id="KW-1133">Transmembrane helix</keyword>
<evidence type="ECO:0000313" key="2">
    <source>
        <dbReference type="EMBL" id="PRQ53319.1"/>
    </source>
</evidence>
<name>A0A2P6S3R1_ROSCH</name>
<dbReference type="EMBL" id="PDCK01000040">
    <property type="protein sequence ID" value="PRQ53319.1"/>
    <property type="molecule type" value="Genomic_DNA"/>
</dbReference>
<sequence length="52" mass="5901">MSILPLTQLINYMCIWYFSLPPIWYFSLIPHSSSSLSLPDLLSLSLSLSHSS</sequence>
<keyword evidence="3" id="KW-1185">Reference proteome</keyword>
<gene>
    <name evidence="2" type="ORF">RchiOBHm_Chr2g0165221</name>
</gene>
<dbReference type="AlphaFoldDB" id="A0A2P6S3R1"/>
<dbReference type="Proteomes" id="UP000238479">
    <property type="component" value="Chromosome 2"/>
</dbReference>
<keyword evidence="1" id="KW-0472">Membrane</keyword>
<evidence type="ECO:0000256" key="1">
    <source>
        <dbReference type="SAM" id="Phobius"/>
    </source>
</evidence>
<accession>A0A2P6S3R1</accession>
<proteinExistence type="predicted"/>
<comment type="caution">
    <text evidence="2">The sequence shown here is derived from an EMBL/GenBank/DDBJ whole genome shotgun (WGS) entry which is preliminary data.</text>
</comment>
<dbReference type="Gramene" id="PRQ53319">
    <property type="protein sequence ID" value="PRQ53319"/>
    <property type="gene ID" value="RchiOBHm_Chr2g0165221"/>
</dbReference>